<keyword evidence="5" id="KW-1185">Reference proteome</keyword>
<protein>
    <submittedName>
        <fullName evidence="6">Ribonuclease T2 family protein</fullName>
    </submittedName>
</protein>
<comment type="similarity">
    <text evidence="1 2">Belongs to the RNase T2 family.</text>
</comment>
<dbReference type="STRING" id="318479.A0A0N4U0W8"/>
<dbReference type="InterPro" id="IPR036430">
    <property type="entry name" value="RNase_T2-like_sf"/>
</dbReference>
<sequence length="225" mass="26084">MKTKLSVYPDAICQAMDDTESNVCHVPDGSVHWTIHGLWPTRNDGSFPQFCDVEHHKFDPNQISTIRNILEETWPNILTKESVTSLCLLKKVGITPSITKPYSREMLISLVVSALSSSNDTNFLQIHCIKDKKIDKWLLADMRLCIDKNFKLIDCSLANQFEVLPHVTQCPRNDIYYIPRKNIQNTLSNALLENFFLLTQLLKSFFDSFFNSDKDEIDFNWRKYC</sequence>
<evidence type="ECO:0000256" key="2">
    <source>
        <dbReference type="RuleBase" id="RU004328"/>
    </source>
</evidence>
<dbReference type="GO" id="GO:0005576">
    <property type="term" value="C:extracellular region"/>
    <property type="evidence" value="ECO:0007669"/>
    <property type="project" value="TreeGrafter"/>
</dbReference>
<dbReference type="Proteomes" id="UP000274756">
    <property type="component" value="Unassembled WGS sequence"/>
</dbReference>
<dbReference type="SUPFAM" id="SSF55895">
    <property type="entry name" value="Ribonuclease Rh-like"/>
    <property type="match status" value="1"/>
</dbReference>
<dbReference type="PANTHER" id="PTHR11240:SF22">
    <property type="entry name" value="RIBONUCLEASE T2"/>
    <property type="match status" value="1"/>
</dbReference>
<dbReference type="Pfam" id="PF00445">
    <property type="entry name" value="Ribonuclease_T2"/>
    <property type="match status" value="1"/>
</dbReference>
<dbReference type="InterPro" id="IPR001568">
    <property type="entry name" value="RNase_T2-like"/>
</dbReference>
<dbReference type="Proteomes" id="UP000038040">
    <property type="component" value="Unplaced"/>
</dbReference>
<dbReference type="PROSITE" id="PS00530">
    <property type="entry name" value="RNASE_T2_1"/>
    <property type="match status" value="1"/>
</dbReference>
<organism evidence="4 6">
    <name type="scientific">Dracunculus medinensis</name>
    <name type="common">Guinea worm</name>
    <dbReference type="NCBI Taxonomy" id="318479"/>
    <lineage>
        <taxon>Eukaryota</taxon>
        <taxon>Metazoa</taxon>
        <taxon>Ecdysozoa</taxon>
        <taxon>Nematoda</taxon>
        <taxon>Chromadorea</taxon>
        <taxon>Rhabditida</taxon>
        <taxon>Spirurina</taxon>
        <taxon>Dracunculoidea</taxon>
        <taxon>Dracunculidae</taxon>
        <taxon>Dracunculus</taxon>
    </lineage>
</organism>
<evidence type="ECO:0000313" key="6">
    <source>
        <dbReference type="WBParaSite" id="DME_0000021401-mRNA-1"/>
    </source>
</evidence>
<dbReference type="GO" id="GO:0006401">
    <property type="term" value="P:RNA catabolic process"/>
    <property type="evidence" value="ECO:0007669"/>
    <property type="project" value="TreeGrafter"/>
</dbReference>
<dbReference type="InterPro" id="IPR018188">
    <property type="entry name" value="RNase_T2_His_AS_1"/>
</dbReference>
<name>A0A0N4U0W8_DRAME</name>
<evidence type="ECO:0000313" key="5">
    <source>
        <dbReference type="Proteomes" id="UP000274756"/>
    </source>
</evidence>
<dbReference type="GO" id="GO:0003723">
    <property type="term" value="F:RNA binding"/>
    <property type="evidence" value="ECO:0007669"/>
    <property type="project" value="InterPro"/>
</dbReference>
<evidence type="ECO:0000256" key="1">
    <source>
        <dbReference type="ARBA" id="ARBA00007469"/>
    </source>
</evidence>
<dbReference type="AlphaFoldDB" id="A0A0N4U0W8"/>
<reference evidence="3 5" key="2">
    <citation type="submission" date="2018-11" db="EMBL/GenBank/DDBJ databases">
        <authorList>
            <consortium name="Pathogen Informatics"/>
        </authorList>
    </citation>
    <scope>NUCLEOTIDE SEQUENCE [LARGE SCALE GENOMIC DNA]</scope>
</reference>
<accession>A0A0N4U0W8</accession>
<dbReference type="GO" id="GO:0033897">
    <property type="term" value="F:ribonuclease T2 activity"/>
    <property type="evidence" value="ECO:0007669"/>
    <property type="project" value="InterPro"/>
</dbReference>
<dbReference type="Gene3D" id="3.90.730.10">
    <property type="entry name" value="Ribonuclease T2-like"/>
    <property type="match status" value="2"/>
</dbReference>
<gene>
    <name evidence="3" type="ORF">DME_LOCUS4574</name>
</gene>
<dbReference type="OrthoDB" id="435754at2759"/>
<reference evidence="6" key="1">
    <citation type="submission" date="2017-02" db="UniProtKB">
        <authorList>
            <consortium name="WormBaseParasite"/>
        </authorList>
    </citation>
    <scope>IDENTIFICATION</scope>
</reference>
<dbReference type="EMBL" id="UYYG01001150">
    <property type="protein sequence ID" value="VDN54601.1"/>
    <property type="molecule type" value="Genomic_DNA"/>
</dbReference>
<dbReference type="PANTHER" id="PTHR11240">
    <property type="entry name" value="RIBONUCLEASE T2"/>
    <property type="match status" value="1"/>
</dbReference>
<dbReference type="WBParaSite" id="DME_0000021401-mRNA-1">
    <property type="protein sequence ID" value="DME_0000021401-mRNA-1"/>
    <property type="gene ID" value="DME_0000021401"/>
</dbReference>
<proteinExistence type="inferred from homology"/>
<evidence type="ECO:0000313" key="4">
    <source>
        <dbReference type="Proteomes" id="UP000038040"/>
    </source>
</evidence>
<evidence type="ECO:0000313" key="3">
    <source>
        <dbReference type="EMBL" id="VDN54601.1"/>
    </source>
</evidence>